<dbReference type="PANTHER" id="PTHR30383:SF5">
    <property type="entry name" value="SGNH HYDROLASE-TYPE ESTERASE DOMAIN-CONTAINING PROTEIN"/>
    <property type="match status" value="1"/>
</dbReference>
<accession>A0A1A9GN07</accession>
<sequence length="247" mass="26551">MVGLNRDMSPSSAYTNRTGRAPGRTLRALGLVLPGIARVRSQSEPYADAWHERTHRAAVEAGRRWVVLGDSMSQAIGATGPERGWVDQLLGRLGPLGADLRVVNLSATGARVPDVIEQQLPALAALPPADSTVADLVTVMVGSNDLFGRARHRDHLPHAMADLVRRLPRGSIVTTLPQPRRAARSANAVLDEAARTGHLRLVDLRTDGPDSWRGRLAADFFHPNEAGYAAITDAFEPVVRGALLPDP</sequence>
<dbReference type="EMBL" id="CP015079">
    <property type="protein sequence ID" value="ANH39679.1"/>
    <property type="molecule type" value="Genomic_DNA"/>
</dbReference>
<dbReference type="InterPro" id="IPR036514">
    <property type="entry name" value="SGNH_hydro_sf"/>
</dbReference>
<feature type="region of interest" description="Disordered" evidence="1">
    <location>
        <begin position="1"/>
        <end position="21"/>
    </location>
</feature>
<dbReference type="STRING" id="1300347.I601_3272"/>
<dbReference type="Proteomes" id="UP000077868">
    <property type="component" value="Chromosome"/>
</dbReference>
<organism evidence="3 4">
    <name type="scientific">Nocardioides dokdonensis FR1436</name>
    <dbReference type="NCBI Taxonomy" id="1300347"/>
    <lineage>
        <taxon>Bacteria</taxon>
        <taxon>Bacillati</taxon>
        <taxon>Actinomycetota</taxon>
        <taxon>Actinomycetes</taxon>
        <taxon>Propionibacteriales</taxon>
        <taxon>Nocardioidaceae</taxon>
        <taxon>Nocardioides</taxon>
    </lineage>
</organism>
<keyword evidence="3" id="KW-0378">Hydrolase</keyword>
<dbReference type="PATRIC" id="fig|1300347.3.peg.3277"/>
<proteinExistence type="predicted"/>
<protein>
    <submittedName>
        <fullName evidence="3">GDSL-like Lipase/Acylhydrolase</fullName>
    </submittedName>
</protein>
<evidence type="ECO:0000313" key="3">
    <source>
        <dbReference type="EMBL" id="ANH39679.1"/>
    </source>
</evidence>
<evidence type="ECO:0000256" key="1">
    <source>
        <dbReference type="SAM" id="MobiDB-lite"/>
    </source>
</evidence>
<dbReference type="InterPro" id="IPR051532">
    <property type="entry name" value="Ester_Hydrolysis_Enzymes"/>
</dbReference>
<evidence type="ECO:0000259" key="2">
    <source>
        <dbReference type="Pfam" id="PF13472"/>
    </source>
</evidence>
<dbReference type="AlphaFoldDB" id="A0A1A9GN07"/>
<name>A0A1A9GN07_9ACTN</name>
<evidence type="ECO:0000313" key="4">
    <source>
        <dbReference type="Proteomes" id="UP000077868"/>
    </source>
</evidence>
<keyword evidence="4" id="KW-1185">Reference proteome</keyword>
<feature type="domain" description="SGNH hydrolase-type esterase" evidence="2">
    <location>
        <begin position="67"/>
        <end position="230"/>
    </location>
</feature>
<gene>
    <name evidence="3" type="ORF">I601_3272</name>
</gene>
<dbReference type="InterPro" id="IPR013830">
    <property type="entry name" value="SGNH_hydro"/>
</dbReference>
<dbReference type="Gene3D" id="3.40.50.1110">
    <property type="entry name" value="SGNH hydrolase"/>
    <property type="match status" value="1"/>
</dbReference>
<feature type="compositionally biased region" description="Polar residues" evidence="1">
    <location>
        <begin position="8"/>
        <end position="18"/>
    </location>
</feature>
<dbReference type="SUPFAM" id="SSF52266">
    <property type="entry name" value="SGNH hydrolase"/>
    <property type="match status" value="1"/>
</dbReference>
<dbReference type="GO" id="GO:0004622">
    <property type="term" value="F:phosphatidylcholine lysophospholipase activity"/>
    <property type="evidence" value="ECO:0007669"/>
    <property type="project" value="TreeGrafter"/>
</dbReference>
<reference evidence="3 4" key="1">
    <citation type="submission" date="2016-03" db="EMBL/GenBank/DDBJ databases">
        <title>Complete genome sequence of a soil Actinobacterium, Nocardioides dokdonensis FR1436.</title>
        <authorList>
            <person name="Kwon S.-K."/>
            <person name="Kim K."/>
            <person name="Kim J.F."/>
        </authorList>
    </citation>
    <scope>NUCLEOTIDE SEQUENCE [LARGE SCALE GENOMIC DNA]</scope>
    <source>
        <strain evidence="3 4">FR1436</strain>
    </source>
</reference>
<dbReference type="Pfam" id="PF13472">
    <property type="entry name" value="Lipase_GDSL_2"/>
    <property type="match status" value="1"/>
</dbReference>
<dbReference type="KEGG" id="ndk:I601_3272"/>
<dbReference type="PANTHER" id="PTHR30383">
    <property type="entry name" value="THIOESTERASE 1/PROTEASE 1/LYSOPHOSPHOLIPASE L1"/>
    <property type="match status" value="1"/>
</dbReference>
<dbReference type="CDD" id="cd00229">
    <property type="entry name" value="SGNH_hydrolase"/>
    <property type="match status" value="1"/>
</dbReference>